<dbReference type="GO" id="GO:0008270">
    <property type="term" value="F:zinc ion binding"/>
    <property type="evidence" value="ECO:0007669"/>
    <property type="project" value="UniProtKB-KW"/>
</dbReference>
<feature type="domain" description="C2H2-type" evidence="10">
    <location>
        <begin position="464"/>
        <end position="491"/>
    </location>
</feature>
<keyword evidence="8" id="KW-0539">Nucleus</keyword>
<proteinExistence type="inferred from homology"/>
<evidence type="ECO:0000259" key="10">
    <source>
        <dbReference type="PROSITE" id="PS50157"/>
    </source>
</evidence>
<keyword evidence="7" id="KW-0238">DNA-binding</keyword>
<keyword evidence="6" id="KW-0862">Zinc</keyword>
<feature type="domain" description="C2H2-type" evidence="10">
    <location>
        <begin position="132"/>
        <end position="160"/>
    </location>
</feature>
<feature type="domain" description="C2H2-type" evidence="10">
    <location>
        <begin position="436"/>
        <end position="463"/>
    </location>
</feature>
<comment type="subcellular location">
    <subcellularLocation>
        <location evidence="1">Nucleus</location>
    </subcellularLocation>
</comment>
<evidence type="ECO:0000256" key="4">
    <source>
        <dbReference type="ARBA" id="ARBA00022737"/>
    </source>
</evidence>
<keyword evidence="4" id="KW-0677">Repeat</keyword>
<dbReference type="EMBL" id="CADEBD010000344">
    <property type="protein sequence ID" value="CAB3249072.1"/>
    <property type="molecule type" value="Genomic_DNA"/>
</dbReference>
<evidence type="ECO:0000256" key="7">
    <source>
        <dbReference type="ARBA" id="ARBA00023125"/>
    </source>
</evidence>
<name>A0A8S1ARG4_ARCPL</name>
<dbReference type="SMART" id="SM00355">
    <property type="entry name" value="ZnF_C2H2"/>
    <property type="match status" value="10"/>
</dbReference>
<evidence type="ECO:0000313" key="12">
    <source>
        <dbReference type="Proteomes" id="UP000494256"/>
    </source>
</evidence>
<dbReference type="Gene3D" id="3.30.160.60">
    <property type="entry name" value="Classic Zinc Finger"/>
    <property type="match status" value="6"/>
</dbReference>
<comment type="caution">
    <text evidence="11">The sequence shown here is derived from an EMBL/GenBank/DDBJ whole genome shotgun (WGS) entry which is preliminary data.</text>
</comment>
<dbReference type="PANTHER" id="PTHR24379">
    <property type="entry name" value="KRAB AND ZINC FINGER DOMAIN-CONTAINING"/>
    <property type="match status" value="1"/>
</dbReference>
<dbReference type="Proteomes" id="UP000494256">
    <property type="component" value="Unassembled WGS sequence"/>
</dbReference>
<sequence>MMFDPPDYPFKELSETYDLLFNNDSENSGQQSSSNINVTDTLLTVNSVENQLAFNSNDSGRFFNVDNSSLFQDNTPTVQNTELYIVQSDNLFNFEPLLLDENTVNQFLLPLQDVADKPKNVDSGGPDLLALHSCMICHEIFTTESDLLDHTILLHTSTPDSSSEYTQNTISPLTGNEKVGAKITEELSNSSENFETEWLVCKMCERVLSTALEIEPTEQLCCIDANGKSSVSSRKLYTMYVCDFCSGLFADGDALDKHRLTCFIEDDNNMFENANDTCSINSKVSNCTEICCSCDICGKQYLSTEELRIHKIESHKPPPARNTRRAYTNSNNNKMWNCGSCNQLFATARELYRHKRGEDRPQGAPLMAYVCEECDKVLGSMCALHTHKKMHKVTKPAFSPSQPSGDGYPCRVCGRRFNQSGHLAIHMRMHTGERPYPCDLCPKAFKVKVERDDHRRTHTGERPFACTACPKTFTAAARLREHARIHTDQRPYRCDICGAAFRRPYARTVHTLIHTGEKPHECDICGTAFRRSGDMWKHKRTLHGIQAVTIEPEPKK</sequence>
<comment type="similarity">
    <text evidence="2">Belongs to the krueppel C2H2-type zinc-finger protein family.</text>
</comment>
<dbReference type="FunFam" id="3.30.160.60:FF:000688">
    <property type="entry name" value="zinc finger protein 197 isoform X1"/>
    <property type="match status" value="1"/>
</dbReference>
<dbReference type="PROSITE" id="PS00028">
    <property type="entry name" value="ZINC_FINGER_C2H2_1"/>
    <property type="match status" value="8"/>
</dbReference>
<dbReference type="Pfam" id="PF13912">
    <property type="entry name" value="zf-C2H2_6"/>
    <property type="match status" value="2"/>
</dbReference>
<reference evidence="11 12" key="1">
    <citation type="submission" date="2020-04" db="EMBL/GenBank/DDBJ databases">
        <authorList>
            <person name="Wallbank WR R."/>
            <person name="Pardo Diaz C."/>
            <person name="Kozak K."/>
            <person name="Martin S."/>
            <person name="Jiggins C."/>
            <person name="Moest M."/>
            <person name="Warren A I."/>
            <person name="Byers J.R.P. K."/>
            <person name="Montejo-Kovacevich G."/>
            <person name="Yen C E."/>
        </authorList>
    </citation>
    <scope>NUCLEOTIDE SEQUENCE [LARGE SCALE GENOMIC DNA]</scope>
</reference>
<protein>
    <recommendedName>
        <fullName evidence="10">C2H2-type domain-containing protein</fullName>
    </recommendedName>
</protein>
<dbReference type="InterPro" id="IPR036236">
    <property type="entry name" value="Znf_C2H2_sf"/>
</dbReference>
<dbReference type="Pfam" id="PF00096">
    <property type="entry name" value="zf-C2H2"/>
    <property type="match status" value="3"/>
</dbReference>
<feature type="domain" description="C2H2-type" evidence="10">
    <location>
        <begin position="520"/>
        <end position="543"/>
    </location>
</feature>
<evidence type="ECO:0000256" key="2">
    <source>
        <dbReference type="ARBA" id="ARBA00006991"/>
    </source>
</evidence>
<dbReference type="GO" id="GO:0005634">
    <property type="term" value="C:nucleus"/>
    <property type="evidence" value="ECO:0007669"/>
    <property type="project" value="UniProtKB-SubCell"/>
</dbReference>
<evidence type="ECO:0000256" key="6">
    <source>
        <dbReference type="ARBA" id="ARBA00022833"/>
    </source>
</evidence>
<dbReference type="GO" id="GO:0000977">
    <property type="term" value="F:RNA polymerase II transcription regulatory region sequence-specific DNA binding"/>
    <property type="evidence" value="ECO:0007669"/>
    <property type="project" value="TreeGrafter"/>
</dbReference>
<evidence type="ECO:0000313" key="11">
    <source>
        <dbReference type="EMBL" id="CAB3249072.1"/>
    </source>
</evidence>
<feature type="domain" description="C2H2-type" evidence="10">
    <location>
        <begin position="369"/>
        <end position="396"/>
    </location>
</feature>
<keyword evidence="5 9" id="KW-0863">Zinc-finger</keyword>
<keyword evidence="3" id="KW-0479">Metal-binding</keyword>
<dbReference type="GO" id="GO:0030674">
    <property type="term" value="F:protein-macromolecule adaptor activity"/>
    <property type="evidence" value="ECO:0007669"/>
    <property type="project" value="UniProtKB-ARBA"/>
</dbReference>
<dbReference type="PANTHER" id="PTHR24379:SF133">
    <property type="entry name" value="ZFP617 PROTEIN-RELATED"/>
    <property type="match status" value="1"/>
</dbReference>
<dbReference type="OrthoDB" id="546450at2759"/>
<organism evidence="11 12">
    <name type="scientific">Arctia plantaginis</name>
    <name type="common">Wood tiger moth</name>
    <name type="synonym">Phalaena plantaginis</name>
    <dbReference type="NCBI Taxonomy" id="874455"/>
    <lineage>
        <taxon>Eukaryota</taxon>
        <taxon>Metazoa</taxon>
        <taxon>Ecdysozoa</taxon>
        <taxon>Arthropoda</taxon>
        <taxon>Hexapoda</taxon>
        <taxon>Insecta</taxon>
        <taxon>Pterygota</taxon>
        <taxon>Neoptera</taxon>
        <taxon>Endopterygota</taxon>
        <taxon>Lepidoptera</taxon>
        <taxon>Glossata</taxon>
        <taxon>Ditrysia</taxon>
        <taxon>Noctuoidea</taxon>
        <taxon>Erebidae</taxon>
        <taxon>Arctiinae</taxon>
        <taxon>Arctia</taxon>
    </lineage>
</organism>
<feature type="domain" description="C2H2-type" evidence="10">
    <location>
        <begin position="408"/>
        <end position="435"/>
    </location>
</feature>
<dbReference type="AlphaFoldDB" id="A0A8S1ARG4"/>
<dbReference type="FunFam" id="3.30.160.60:FF:000446">
    <property type="entry name" value="Zinc finger protein"/>
    <property type="match status" value="1"/>
</dbReference>
<evidence type="ECO:0000256" key="1">
    <source>
        <dbReference type="ARBA" id="ARBA00004123"/>
    </source>
</evidence>
<dbReference type="PROSITE" id="PS50157">
    <property type="entry name" value="ZINC_FINGER_C2H2_2"/>
    <property type="match status" value="7"/>
</dbReference>
<evidence type="ECO:0000256" key="9">
    <source>
        <dbReference type="PROSITE-ProRule" id="PRU00042"/>
    </source>
</evidence>
<dbReference type="FunFam" id="3.30.160.60:FF:002343">
    <property type="entry name" value="Zinc finger protein 33A"/>
    <property type="match status" value="1"/>
</dbReference>
<dbReference type="GO" id="GO:0000981">
    <property type="term" value="F:DNA-binding transcription factor activity, RNA polymerase II-specific"/>
    <property type="evidence" value="ECO:0007669"/>
    <property type="project" value="TreeGrafter"/>
</dbReference>
<evidence type="ECO:0000256" key="8">
    <source>
        <dbReference type="ARBA" id="ARBA00023242"/>
    </source>
</evidence>
<evidence type="ECO:0000256" key="5">
    <source>
        <dbReference type="ARBA" id="ARBA00022771"/>
    </source>
</evidence>
<dbReference type="InterPro" id="IPR013087">
    <property type="entry name" value="Znf_C2H2_type"/>
</dbReference>
<dbReference type="FunFam" id="3.30.160.60:FF:001498">
    <property type="entry name" value="Zinc finger protein 404"/>
    <property type="match status" value="1"/>
</dbReference>
<dbReference type="SUPFAM" id="SSF57667">
    <property type="entry name" value="beta-beta-alpha zinc fingers"/>
    <property type="match status" value="3"/>
</dbReference>
<accession>A0A8S1ARG4</accession>
<evidence type="ECO:0000256" key="3">
    <source>
        <dbReference type="ARBA" id="ARBA00022723"/>
    </source>
</evidence>
<feature type="domain" description="C2H2-type" evidence="10">
    <location>
        <begin position="492"/>
        <end position="519"/>
    </location>
</feature>
<dbReference type="FunFam" id="3.30.160.60:FF:000176">
    <property type="entry name" value="zinc finger protein 70"/>
    <property type="match status" value="1"/>
</dbReference>
<gene>
    <name evidence="11" type="ORF">APLA_LOCUS12674</name>
</gene>